<protein>
    <recommendedName>
        <fullName evidence="2">UspA domain-containing protein</fullName>
    </recommendedName>
</protein>
<dbReference type="Pfam" id="PF00582">
    <property type="entry name" value="Usp"/>
    <property type="match status" value="1"/>
</dbReference>
<evidence type="ECO:0000313" key="4">
    <source>
        <dbReference type="Proteomes" id="UP000245125"/>
    </source>
</evidence>
<dbReference type="Gene3D" id="3.40.50.620">
    <property type="entry name" value="HUPs"/>
    <property type="match status" value="1"/>
</dbReference>
<accession>A0A2U3QKK3</accession>
<evidence type="ECO:0000256" key="1">
    <source>
        <dbReference type="ARBA" id="ARBA00008791"/>
    </source>
</evidence>
<dbReference type="PRINTS" id="PR01438">
    <property type="entry name" value="UNVRSLSTRESS"/>
</dbReference>
<evidence type="ECO:0000259" key="2">
    <source>
        <dbReference type="Pfam" id="PF00582"/>
    </source>
</evidence>
<sequence length="147" mass="15949">MKGSCSVMGFGRLLLATDGSESADAAIKEALNIAKVCSSRLYVISVVEVNPEYEALAPQIVEKAEAETNEHLKSVKKRAEKKGISCEIIAHQGEEPYRFIVDEASRLKADMIVMGSHGRTGIKRLMMGSVTSRVIGHAPCKVMVVPF</sequence>
<dbReference type="InterPro" id="IPR006015">
    <property type="entry name" value="Universal_stress_UspA"/>
</dbReference>
<dbReference type="AlphaFoldDB" id="A0A2U3QKK3"/>
<dbReference type="InterPro" id="IPR014729">
    <property type="entry name" value="Rossmann-like_a/b/a_fold"/>
</dbReference>
<dbReference type="Proteomes" id="UP000245125">
    <property type="component" value="Unassembled WGS sequence"/>
</dbReference>
<dbReference type="EMBL" id="OUUY01000130">
    <property type="protein sequence ID" value="SPQ01929.1"/>
    <property type="molecule type" value="Genomic_DNA"/>
</dbReference>
<gene>
    <name evidence="3" type="ORF">NBG4_80029</name>
</gene>
<evidence type="ECO:0000313" key="3">
    <source>
        <dbReference type="EMBL" id="SPQ01929.1"/>
    </source>
</evidence>
<comment type="similarity">
    <text evidence="1">Belongs to the universal stress protein A family.</text>
</comment>
<feature type="domain" description="UspA" evidence="2">
    <location>
        <begin position="10"/>
        <end position="146"/>
    </location>
</feature>
<dbReference type="PANTHER" id="PTHR46268:SF6">
    <property type="entry name" value="UNIVERSAL STRESS PROTEIN UP12"/>
    <property type="match status" value="1"/>
</dbReference>
<dbReference type="CDD" id="cd00293">
    <property type="entry name" value="USP-like"/>
    <property type="match status" value="1"/>
</dbReference>
<name>A0A2U3QKK3_9BACT</name>
<organism evidence="3 4">
    <name type="scientific">Candidatus Sulfobium mesophilum</name>
    <dbReference type="NCBI Taxonomy" id="2016548"/>
    <lineage>
        <taxon>Bacteria</taxon>
        <taxon>Pseudomonadati</taxon>
        <taxon>Nitrospirota</taxon>
        <taxon>Nitrospiria</taxon>
        <taxon>Nitrospirales</taxon>
        <taxon>Nitrospiraceae</taxon>
        <taxon>Candidatus Sulfobium</taxon>
    </lineage>
</organism>
<reference evidence="4" key="1">
    <citation type="submission" date="2018-03" db="EMBL/GenBank/DDBJ databases">
        <authorList>
            <person name="Zecchin S."/>
        </authorList>
    </citation>
    <scope>NUCLEOTIDE SEQUENCE [LARGE SCALE GENOMIC DNA]</scope>
</reference>
<proteinExistence type="inferred from homology"/>
<dbReference type="PANTHER" id="PTHR46268">
    <property type="entry name" value="STRESS RESPONSE PROTEIN NHAX"/>
    <property type="match status" value="1"/>
</dbReference>
<dbReference type="InterPro" id="IPR006016">
    <property type="entry name" value="UspA"/>
</dbReference>
<dbReference type="SUPFAM" id="SSF52402">
    <property type="entry name" value="Adenine nucleotide alpha hydrolases-like"/>
    <property type="match status" value="1"/>
</dbReference>
<keyword evidence="4" id="KW-1185">Reference proteome</keyword>